<keyword evidence="3" id="KW-1185">Reference proteome</keyword>
<dbReference type="InParanoid" id="A0A671TXU3"/>
<dbReference type="Proteomes" id="UP000472265">
    <property type="component" value="Chromosome 22"/>
</dbReference>
<evidence type="ECO:0000256" key="1">
    <source>
        <dbReference type="SAM" id="MobiDB-lite"/>
    </source>
</evidence>
<feature type="compositionally biased region" description="Polar residues" evidence="1">
    <location>
        <begin position="106"/>
        <end position="117"/>
    </location>
</feature>
<name>A0A671TXU3_SPAAU</name>
<reference evidence="2" key="1">
    <citation type="submission" date="2021-04" db="EMBL/GenBank/DDBJ databases">
        <authorList>
            <consortium name="Wellcome Sanger Institute Data Sharing"/>
        </authorList>
    </citation>
    <scope>NUCLEOTIDE SEQUENCE [LARGE SCALE GENOMIC DNA]</scope>
</reference>
<proteinExistence type="predicted"/>
<accession>A0A671TXU3</accession>
<feature type="region of interest" description="Disordered" evidence="1">
    <location>
        <begin position="56"/>
        <end position="117"/>
    </location>
</feature>
<reference evidence="2" key="3">
    <citation type="submission" date="2025-09" db="UniProtKB">
        <authorList>
            <consortium name="Ensembl"/>
        </authorList>
    </citation>
    <scope>IDENTIFICATION</scope>
</reference>
<evidence type="ECO:0000313" key="2">
    <source>
        <dbReference type="Ensembl" id="ENSSAUP00010006215.1"/>
    </source>
</evidence>
<reference evidence="2" key="2">
    <citation type="submission" date="2025-08" db="UniProtKB">
        <authorList>
            <consortium name="Ensembl"/>
        </authorList>
    </citation>
    <scope>IDENTIFICATION</scope>
</reference>
<dbReference type="AlphaFoldDB" id="A0A671TXU3"/>
<evidence type="ECO:0000313" key="3">
    <source>
        <dbReference type="Proteomes" id="UP000472265"/>
    </source>
</evidence>
<protein>
    <submittedName>
        <fullName evidence="2">Uncharacterized protein</fullName>
    </submittedName>
</protein>
<sequence>THTQTHTHYTQTHTHIRSLLWSATVLSVHMVKHCPAQHSTAQLTDPSESFLLDASPTVASPVSQEKRDRWTSGWTDHTVQKRERSGGNTGAARYLPPPSSSPGRHIQSTRSTHSLHK</sequence>
<organism evidence="2 3">
    <name type="scientific">Sparus aurata</name>
    <name type="common">Gilthead sea bream</name>
    <dbReference type="NCBI Taxonomy" id="8175"/>
    <lineage>
        <taxon>Eukaryota</taxon>
        <taxon>Metazoa</taxon>
        <taxon>Chordata</taxon>
        <taxon>Craniata</taxon>
        <taxon>Vertebrata</taxon>
        <taxon>Euteleostomi</taxon>
        <taxon>Actinopterygii</taxon>
        <taxon>Neopterygii</taxon>
        <taxon>Teleostei</taxon>
        <taxon>Neoteleostei</taxon>
        <taxon>Acanthomorphata</taxon>
        <taxon>Eupercaria</taxon>
        <taxon>Spariformes</taxon>
        <taxon>Sparidae</taxon>
        <taxon>Sparus</taxon>
    </lineage>
</organism>
<dbReference type="Ensembl" id="ENSSAUT00010006693.1">
    <property type="protein sequence ID" value="ENSSAUP00010006215.1"/>
    <property type="gene ID" value="ENSSAUG00010003153.1"/>
</dbReference>